<keyword evidence="1" id="KW-0479">Metal-binding</keyword>
<dbReference type="InterPro" id="IPR016181">
    <property type="entry name" value="Acyl_CoA_acyltransferase"/>
</dbReference>
<accession>A0ABW8MJB8</accession>
<evidence type="ECO:0000313" key="3">
    <source>
        <dbReference type="EMBL" id="MFK4443743.1"/>
    </source>
</evidence>
<evidence type="ECO:0000313" key="4">
    <source>
        <dbReference type="Proteomes" id="UP001620514"/>
    </source>
</evidence>
<dbReference type="Gene3D" id="3.40.630.30">
    <property type="match status" value="1"/>
</dbReference>
<dbReference type="PROSITE" id="PS00079">
    <property type="entry name" value="MULTICOPPER_OXIDASE1"/>
    <property type="match status" value="1"/>
</dbReference>
<evidence type="ECO:0000256" key="1">
    <source>
        <dbReference type="ARBA" id="ARBA00022723"/>
    </source>
</evidence>
<sequence>MVSEWSRDEYRVTTDISTFDFDVVHRYLSEEAYWSPGISREKVERAATHSLAFGLFHRGAQIGYARAITDTVSFAYLADVFVLPGRQRDGLGTWLVECVLAHPDLQGLRKMMLTTTSAHTLYARFGFVVPAQPGRLMEKRAPE</sequence>
<keyword evidence="4" id="KW-1185">Reference proteome</keyword>
<dbReference type="Proteomes" id="UP001620514">
    <property type="component" value="Unassembled WGS sequence"/>
</dbReference>
<dbReference type="InterPro" id="IPR053144">
    <property type="entry name" value="Acetyltransferase_Butenolide"/>
</dbReference>
<dbReference type="RefSeq" id="WP_404608553.1">
    <property type="nucleotide sequence ID" value="NZ_JBIYDN010000011.1"/>
</dbReference>
<dbReference type="SUPFAM" id="SSF55729">
    <property type="entry name" value="Acyl-CoA N-acyltransferases (Nat)"/>
    <property type="match status" value="1"/>
</dbReference>
<name>A0ABW8MJB8_9BURK</name>
<organism evidence="3 4">
    <name type="scientific">Caballeronia udeis</name>
    <dbReference type="NCBI Taxonomy" id="1232866"/>
    <lineage>
        <taxon>Bacteria</taxon>
        <taxon>Pseudomonadati</taxon>
        <taxon>Pseudomonadota</taxon>
        <taxon>Betaproteobacteria</taxon>
        <taxon>Burkholderiales</taxon>
        <taxon>Burkholderiaceae</taxon>
        <taxon>Caballeronia</taxon>
    </lineage>
</organism>
<dbReference type="PROSITE" id="PS51186">
    <property type="entry name" value="GNAT"/>
    <property type="match status" value="1"/>
</dbReference>
<proteinExistence type="predicted"/>
<feature type="domain" description="N-acetyltransferase" evidence="2">
    <location>
        <begin position="11"/>
        <end position="142"/>
    </location>
</feature>
<evidence type="ECO:0000259" key="2">
    <source>
        <dbReference type="PROSITE" id="PS51186"/>
    </source>
</evidence>
<dbReference type="PANTHER" id="PTHR43233">
    <property type="entry name" value="FAMILY N-ACETYLTRANSFERASE, PUTATIVE (AFU_ORTHOLOGUE AFUA_6G03350)-RELATED"/>
    <property type="match status" value="1"/>
</dbReference>
<dbReference type="CDD" id="cd04301">
    <property type="entry name" value="NAT_SF"/>
    <property type="match status" value="1"/>
</dbReference>
<protein>
    <submittedName>
        <fullName evidence="3">GNAT superfamily N-acetyltransferase</fullName>
    </submittedName>
</protein>
<comment type="caution">
    <text evidence="3">The sequence shown here is derived from an EMBL/GenBank/DDBJ whole genome shotgun (WGS) entry which is preliminary data.</text>
</comment>
<dbReference type="InterPro" id="IPR033138">
    <property type="entry name" value="Cu_oxidase_CS"/>
</dbReference>
<dbReference type="InterPro" id="IPR000182">
    <property type="entry name" value="GNAT_dom"/>
</dbReference>
<dbReference type="EMBL" id="JBIYDN010000011">
    <property type="protein sequence ID" value="MFK4443743.1"/>
    <property type="molecule type" value="Genomic_DNA"/>
</dbReference>
<gene>
    <name evidence="3" type="ORF">ABH943_003765</name>
</gene>
<dbReference type="Pfam" id="PF00583">
    <property type="entry name" value="Acetyltransf_1"/>
    <property type="match status" value="1"/>
</dbReference>
<dbReference type="PANTHER" id="PTHR43233:SF1">
    <property type="entry name" value="FAMILY N-ACETYLTRANSFERASE, PUTATIVE (AFU_ORTHOLOGUE AFUA_6G03350)-RELATED"/>
    <property type="match status" value="1"/>
</dbReference>
<reference evidence="3 4" key="1">
    <citation type="submission" date="2024-11" db="EMBL/GenBank/DDBJ databases">
        <title>Using genomics to understand microbial adaptation to soil warming.</title>
        <authorList>
            <person name="Deangelis K.M. PhD."/>
        </authorList>
    </citation>
    <scope>NUCLEOTIDE SEQUENCE [LARGE SCALE GENOMIC DNA]</scope>
    <source>
        <strain evidence="3 4">GAS97</strain>
    </source>
</reference>